<dbReference type="Proteomes" id="UP001150569">
    <property type="component" value="Unassembled WGS sequence"/>
</dbReference>
<evidence type="ECO:0000256" key="11">
    <source>
        <dbReference type="ARBA" id="ARBA00023004"/>
    </source>
</evidence>
<dbReference type="InterPro" id="IPR006133">
    <property type="entry name" value="DNA-dir_DNA_pol_B_exonuc"/>
</dbReference>
<evidence type="ECO:0000259" key="18">
    <source>
        <dbReference type="SMART" id="SM01159"/>
    </source>
</evidence>
<dbReference type="GO" id="GO:0000166">
    <property type="term" value="F:nucleotide binding"/>
    <property type="evidence" value="ECO:0007669"/>
    <property type="project" value="InterPro"/>
</dbReference>
<evidence type="ECO:0000256" key="3">
    <source>
        <dbReference type="ARBA" id="ARBA00022485"/>
    </source>
</evidence>
<keyword evidence="11 16" id="KW-0408">Iron</keyword>
<evidence type="ECO:0000256" key="8">
    <source>
        <dbReference type="ARBA" id="ARBA00022771"/>
    </source>
</evidence>
<keyword evidence="8 16" id="KW-0863">Zinc-finger</keyword>
<keyword evidence="12 16" id="KW-0411">Iron-sulfur</keyword>
<evidence type="ECO:0000256" key="17">
    <source>
        <dbReference type="SAM" id="MobiDB-lite"/>
    </source>
</evidence>
<dbReference type="Pfam" id="PF08490">
    <property type="entry name" value="DUF1744"/>
    <property type="match status" value="2"/>
</dbReference>
<comment type="function">
    <text evidence="16">DNA polymerase II participates in chromosomal DNA replication.</text>
</comment>
<dbReference type="Gene3D" id="3.90.1600.10">
    <property type="entry name" value="Palm domain of DNA polymerase"/>
    <property type="match status" value="1"/>
</dbReference>
<dbReference type="Gene3D" id="1.10.132.60">
    <property type="entry name" value="DNA polymerase family B, C-terminal domain"/>
    <property type="match status" value="1"/>
</dbReference>
<evidence type="ECO:0000256" key="1">
    <source>
        <dbReference type="ARBA" id="ARBA00004123"/>
    </source>
</evidence>
<dbReference type="InterPro" id="IPR036397">
    <property type="entry name" value="RNaseH_sf"/>
</dbReference>
<dbReference type="Gene3D" id="3.30.342.10">
    <property type="entry name" value="DNA Polymerase, chain B, domain 1"/>
    <property type="match status" value="1"/>
</dbReference>
<dbReference type="Pfam" id="PF22634">
    <property type="entry name" value="POL2_thumb"/>
    <property type="match status" value="1"/>
</dbReference>
<dbReference type="SUPFAM" id="SSF56672">
    <property type="entry name" value="DNA/RNA polymerases"/>
    <property type="match status" value="1"/>
</dbReference>
<dbReference type="GO" id="GO:0000278">
    <property type="term" value="P:mitotic cell cycle"/>
    <property type="evidence" value="ECO:0007669"/>
    <property type="project" value="TreeGrafter"/>
</dbReference>
<comment type="subcellular location">
    <subcellularLocation>
        <location evidence="1 16">Nucleus</location>
    </subcellularLocation>
</comment>
<dbReference type="Gene3D" id="3.30.420.10">
    <property type="entry name" value="Ribonuclease H-like superfamily/Ribonuclease H"/>
    <property type="match status" value="1"/>
</dbReference>
<evidence type="ECO:0000256" key="9">
    <source>
        <dbReference type="ARBA" id="ARBA00022833"/>
    </source>
</evidence>
<dbReference type="OrthoDB" id="10060449at2759"/>
<keyword evidence="14 16" id="KW-0539">Nucleus</keyword>
<keyword evidence="13 16" id="KW-0238">DNA-binding</keyword>
<dbReference type="SMART" id="SM01159">
    <property type="entry name" value="DUF1744"/>
    <property type="match status" value="1"/>
</dbReference>
<dbReference type="InterPro" id="IPR029703">
    <property type="entry name" value="POL2"/>
</dbReference>
<dbReference type="GO" id="GO:0006297">
    <property type="term" value="P:nucleotide-excision repair, DNA gap filling"/>
    <property type="evidence" value="ECO:0007669"/>
    <property type="project" value="TreeGrafter"/>
</dbReference>
<reference evidence="19" key="1">
    <citation type="submission" date="2022-07" db="EMBL/GenBank/DDBJ databases">
        <title>Phylogenomic reconstructions and comparative analyses of Kickxellomycotina fungi.</title>
        <authorList>
            <person name="Reynolds N.K."/>
            <person name="Stajich J.E."/>
            <person name="Barry K."/>
            <person name="Grigoriev I.V."/>
            <person name="Crous P."/>
            <person name="Smith M.E."/>
        </authorList>
    </citation>
    <scope>NUCLEOTIDE SEQUENCE</scope>
    <source>
        <strain evidence="19">RSA 861</strain>
    </source>
</reference>
<dbReference type="PANTHER" id="PTHR10670">
    <property type="entry name" value="DNA POLYMERASE EPSILON CATALYTIC SUBUNIT A"/>
    <property type="match status" value="1"/>
</dbReference>
<evidence type="ECO:0000256" key="4">
    <source>
        <dbReference type="ARBA" id="ARBA00022679"/>
    </source>
</evidence>
<keyword evidence="20" id="KW-1185">Reference proteome</keyword>
<sequence>MAEEVDVEKQHQIDERLGFHRYQEGPEKLGWLVNIQPTTVSSVDKKSTRSAVDLYFLEEDGEYFKCTLAYDPYFYVICKPGTESDVDEYLRRKFERIIQNVVKVQKTDLHQPNHLVEPPRTLLKLIFRNTQEQMQVRRELEPIIRKNKARAQVMDTYTTMLSSRPEGNGARILDPMDCISDMREYDVPYYVRVTIDNNIRVGLWYNIKALPAGELQITPRPDLVKRAEPIVLAFDIETTKLPLKFPDAAFDMVMMISYMVDGQGYLITNREIVSSDIEDFEYTPKPEYEGPFIVFNEKNEKALLRRFFEHFQEVKPTVIATYNGDAFDWPFVEARAIFHGLDMFQEIGFFKDSSDEYKSRAAIHMDCYRWVKRDSYLPAGSHGLKAVTTAKLGYNPMELDPEDMTPYAAEKPQVLAQYSVSDAVATYYLYMKYVHPFIFSLCNIIPLIGDEVLRKGSGTLCEMLLMVEAYEGNIIMPNKHVDPHGRMFEGHLIESETYVGGHVEALEAGVFRSDIPESFKVVPAAVQRLMDEVDAALRFSIEEEAQKALSDVTNYDEVRDAILTQLTTLRDAPVRTDPPLIYHLDVAAMYPNIILTNRLQPDALVDEATCARCDFNVPGKTCDRRMTWAWRGEYYPAQRNEYNMIRNQLETETFVPNHGKKDGAPRRFRDLSAAQQAELLQARLGEYSRKVYKKTKESRVVSRESIICQRENPFYVDTVRNFRDRRYEYKGMHKTWKGKCDEATDAAALDEAKKMVVLYDSLQLAHKCILNSFYGYVMRKGSRWYSMEMAGIVCLTGATLIQMARQLVEQIGRPLELDTDGIWCILPAAFPENFTFQLRNGKKLPISYPCVMLNHLVHAQFTNHQYHELTDPTRRLYRTRSENSIFFEVDGPYRAMILPASTEADKLLKKRYAVFNHDGSLAELKGFEVKRRGELKLIKIFQSQIFRVFLDGTTLAECYAAVARLANQWLDILYGRGATLHDTELFELISENRSMSKSLAEYGAQKSTSISTARRLAEFLGDQVVKDKGLSCQFIISARPAGLPVSERAIPIAIFSAEPSIRKHYLRKWLRDPGLQDMDIRGILDWNYYMERFGSVIQKLITIPAAMQRISNPVPRVKHPDWLAKRVAILNDKHKQRTITDMFRQLSAAKGTALEQGSGEDGNEVATAAANSTHPPAAPDLEDFGRLDPAGASSRGTARPAVSRKRARSQGGAPQLDLSGLPDPTTVPRPDEDYAGWLAYAKLKWRRQAQHRAALRHYHQDQPGSAGGPVTTDAGAGPGPKRAALGLGSYFGRTRDLLASAPWQIVQVVPTDVPGVLRAWILVNRAFHAVQLEVPRTFYVNSRVPNPAGDAAAAYVTPVRSLTLPRSQPCHHLYRFTMPEAVFHQHSKSFRTLFSHPGILGVYETQVEPVYRFLLTVGCTSAVTSAGQSLSAERSTKGAEPRFHVDQLMPSVGVIRPNHGHYLDPRRIPLHYVYLFHSRADTRGVFTVINPSAGTADIFVGDGDRGRLQVPNLETLYAERVRAAGVPTDAAQLAAAKPSADAPHTGFSFAYPPSLTIRTELAKSDASLAQLANSALHRALEANRGPTMVVLHSAVPADRLTMTLPALREAPYLTMPFHRSDRALPVLDWQRYVTRRLVGHFLNVSQWVHERTALARYADAPVGNIEPDPALFLSDLFLARKLVSQGVVLWWSSSRRPDLGGHEEDEHGWLGDMGNQGALELSHPGLYPGVCVEIEVGNLAVNTVLASHLIHELEGGALDAAAPSRYTLDATVGDDPGPAVATESSASAALPLMSTGAMGDAGTSPQVFQLLRSLVRGWYTEVARHRYASETSSKPTGTTEPLAALATRAQLPPKARTAGPVTAAPNHYYAEIMTQHFYHWLTHPGSKLYDPCLYALVQGLMRKVLLQLLAELRRLGARVVFASFQKIIVATSKVTRTAAAAYTQYLLKTVTAQPLFDQIDLNPVEVWDRLLWMDPANFGGVLSTTTTVTGGPGRADADESAPSAGGQKIEMSWNLREYLPPAIQNDFELLIAEFIYALHTHHAKQRGDAASLSVAVATEAEAGEVDPEGTAGPRENEPENTPIEDPTFARTLVGQRLTRKLFRLIPEIHAKCAPLPDAEPAVQVAARFPRLPGSYLPLTNPALEFIKSACAVLGLVDGAAREVRVMKRNALDLIGIREFSPEAVFHNPSQSLQLPQVICEYCHYCRDLDFCRDADLLPVAVANPGPNAPGFQSRPWLCVACRHEYDRAGIELALVQLLLRRVQVYQLQDLRCSKCRMVKAENLRSHCPACAAPFVSATITQADLLRQVSIFRNVARFHQLPLLTETAEWILQNETRAAS</sequence>
<evidence type="ECO:0000256" key="5">
    <source>
        <dbReference type="ARBA" id="ARBA00022695"/>
    </source>
</evidence>
<keyword evidence="6 16" id="KW-0235">DNA replication</keyword>
<dbReference type="EMBL" id="JANBPT010000023">
    <property type="protein sequence ID" value="KAJ1929814.1"/>
    <property type="molecule type" value="Genomic_DNA"/>
</dbReference>
<dbReference type="PANTHER" id="PTHR10670:SF0">
    <property type="entry name" value="DNA POLYMERASE EPSILON CATALYTIC SUBUNIT A"/>
    <property type="match status" value="1"/>
</dbReference>
<dbReference type="FunFam" id="1.10.132.60:FF:000002">
    <property type="entry name" value="DNA polymerase epsilon catalytic subunit"/>
    <property type="match status" value="1"/>
</dbReference>
<dbReference type="EC" id="2.7.7.7" evidence="16"/>
<evidence type="ECO:0000256" key="13">
    <source>
        <dbReference type="ARBA" id="ARBA00023125"/>
    </source>
</evidence>
<feature type="domain" description="DNA polymerase epsilon catalytic subunit A C-terminal" evidence="18">
    <location>
        <begin position="1512"/>
        <end position="1981"/>
    </location>
</feature>
<comment type="similarity">
    <text evidence="2 16">Belongs to the DNA polymerase type-B family.</text>
</comment>
<dbReference type="SMART" id="SM00486">
    <property type="entry name" value="POLBc"/>
    <property type="match status" value="1"/>
</dbReference>
<dbReference type="GO" id="GO:0051539">
    <property type="term" value="F:4 iron, 4 sulfur cluster binding"/>
    <property type="evidence" value="ECO:0007669"/>
    <property type="project" value="UniProtKB-KW"/>
</dbReference>
<keyword evidence="5 16" id="KW-0548">Nucleotidyltransferase</keyword>
<dbReference type="InterPro" id="IPR042087">
    <property type="entry name" value="DNA_pol_B_thumb"/>
</dbReference>
<dbReference type="InterPro" id="IPR023211">
    <property type="entry name" value="DNA_pol_palm_dom_sf"/>
</dbReference>
<dbReference type="GO" id="GO:0003887">
    <property type="term" value="F:DNA-directed DNA polymerase activity"/>
    <property type="evidence" value="ECO:0007669"/>
    <property type="project" value="UniProtKB-KW"/>
</dbReference>
<feature type="region of interest" description="Disordered" evidence="17">
    <location>
        <begin position="1254"/>
        <end position="1279"/>
    </location>
</feature>
<dbReference type="Pfam" id="PF23250">
    <property type="entry name" value="zf_DPOE_2"/>
    <property type="match status" value="1"/>
</dbReference>
<comment type="catalytic activity">
    <reaction evidence="15 16">
        <text>DNA(n) + a 2'-deoxyribonucleoside 5'-triphosphate = DNA(n+1) + diphosphate</text>
        <dbReference type="Rhea" id="RHEA:22508"/>
        <dbReference type="Rhea" id="RHEA-COMP:17339"/>
        <dbReference type="Rhea" id="RHEA-COMP:17340"/>
        <dbReference type="ChEBI" id="CHEBI:33019"/>
        <dbReference type="ChEBI" id="CHEBI:61560"/>
        <dbReference type="ChEBI" id="CHEBI:173112"/>
        <dbReference type="EC" id="2.7.7.7"/>
    </reaction>
</comment>
<dbReference type="CDD" id="cd05779">
    <property type="entry name" value="DNA_polB_epsilon_exo"/>
    <property type="match status" value="1"/>
</dbReference>
<evidence type="ECO:0000256" key="7">
    <source>
        <dbReference type="ARBA" id="ARBA00022723"/>
    </source>
</evidence>
<evidence type="ECO:0000313" key="20">
    <source>
        <dbReference type="Proteomes" id="UP001150569"/>
    </source>
</evidence>
<organism evidence="19 20">
    <name type="scientific">Tieghemiomyces parasiticus</name>
    <dbReference type="NCBI Taxonomy" id="78921"/>
    <lineage>
        <taxon>Eukaryota</taxon>
        <taxon>Fungi</taxon>
        <taxon>Fungi incertae sedis</taxon>
        <taxon>Zoopagomycota</taxon>
        <taxon>Kickxellomycotina</taxon>
        <taxon>Dimargaritomycetes</taxon>
        <taxon>Dimargaritales</taxon>
        <taxon>Dimargaritaceae</taxon>
        <taxon>Tieghemiomyces</taxon>
    </lineage>
</organism>
<dbReference type="GO" id="GO:0008310">
    <property type="term" value="F:single-stranded DNA 3'-5' DNA exonuclease activity"/>
    <property type="evidence" value="ECO:0007669"/>
    <property type="project" value="TreeGrafter"/>
</dbReference>
<dbReference type="InterPro" id="IPR012337">
    <property type="entry name" value="RNaseH-like_sf"/>
</dbReference>
<dbReference type="Pfam" id="PF03104">
    <property type="entry name" value="DNA_pol_B_exo1"/>
    <property type="match status" value="1"/>
</dbReference>
<dbReference type="InterPro" id="IPR006172">
    <property type="entry name" value="DNA-dir_DNA_pol_B"/>
</dbReference>
<dbReference type="GO" id="GO:0008270">
    <property type="term" value="F:zinc ion binding"/>
    <property type="evidence" value="ECO:0007669"/>
    <property type="project" value="UniProtKB-KW"/>
</dbReference>
<evidence type="ECO:0000256" key="12">
    <source>
        <dbReference type="ARBA" id="ARBA00023014"/>
    </source>
</evidence>
<dbReference type="InterPro" id="IPR013697">
    <property type="entry name" value="DNA_pol_e_suA_C"/>
</dbReference>
<dbReference type="InterPro" id="IPR043502">
    <property type="entry name" value="DNA/RNA_pol_sf"/>
</dbReference>
<dbReference type="InterPro" id="IPR054475">
    <property type="entry name" value="Znf-DPOE"/>
</dbReference>
<evidence type="ECO:0000256" key="15">
    <source>
        <dbReference type="ARBA" id="ARBA00049244"/>
    </source>
</evidence>
<keyword evidence="9 16" id="KW-0862">Zinc</keyword>
<feature type="region of interest" description="Disordered" evidence="17">
    <location>
        <begin position="2060"/>
        <end position="2086"/>
    </location>
</feature>
<keyword evidence="10 16" id="KW-0239">DNA-directed DNA polymerase</keyword>
<accession>A0A9W8AKX9</accession>
<name>A0A9W8AKX9_9FUNG</name>
<dbReference type="InterPro" id="IPR055191">
    <property type="entry name" value="POL2_thumb"/>
</dbReference>
<dbReference type="FunFam" id="3.30.420.10:FF:000010">
    <property type="entry name" value="DNA polymerase epsilon catalytic subunit"/>
    <property type="match status" value="1"/>
</dbReference>
<dbReference type="GO" id="GO:0045004">
    <property type="term" value="P:DNA replication proofreading"/>
    <property type="evidence" value="ECO:0007669"/>
    <property type="project" value="TreeGrafter"/>
</dbReference>
<dbReference type="Pfam" id="PF22912">
    <property type="entry name" value="zf-DPOE"/>
    <property type="match status" value="1"/>
</dbReference>
<dbReference type="FunFam" id="3.90.1600.10:FF:000006">
    <property type="entry name" value="DNA polymerase epsilon catalytic subunit"/>
    <property type="match status" value="1"/>
</dbReference>
<protein>
    <recommendedName>
        <fullName evidence="16">DNA polymerase epsilon catalytic subunit</fullName>
        <ecNumber evidence="16">2.7.7.7</ecNumber>
    </recommendedName>
</protein>
<evidence type="ECO:0000256" key="2">
    <source>
        <dbReference type="ARBA" id="ARBA00005755"/>
    </source>
</evidence>
<keyword evidence="7 16" id="KW-0479">Metal-binding</keyword>
<keyword evidence="3 16" id="KW-0004">4Fe-4S</keyword>
<comment type="cofactor">
    <cofactor evidence="16">
        <name>[4Fe-4S] cluster</name>
        <dbReference type="ChEBI" id="CHEBI:49883"/>
    </cofactor>
</comment>
<feature type="region of interest" description="Disordered" evidence="17">
    <location>
        <begin position="1170"/>
        <end position="1229"/>
    </location>
</feature>
<proteinExistence type="inferred from homology"/>
<gene>
    <name evidence="19" type="primary">POL2_1</name>
    <name evidence="19" type="ORF">IWQ60_000843</name>
</gene>
<dbReference type="CDD" id="cd05535">
    <property type="entry name" value="POLBc_epsilon"/>
    <property type="match status" value="1"/>
</dbReference>
<evidence type="ECO:0000313" key="19">
    <source>
        <dbReference type="EMBL" id="KAJ1929814.1"/>
    </source>
</evidence>
<evidence type="ECO:0000256" key="14">
    <source>
        <dbReference type="ARBA" id="ARBA00023242"/>
    </source>
</evidence>
<dbReference type="GO" id="GO:0008622">
    <property type="term" value="C:epsilon DNA polymerase complex"/>
    <property type="evidence" value="ECO:0007669"/>
    <property type="project" value="InterPro"/>
</dbReference>
<dbReference type="GO" id="GO:0006287">
    <property type="term" value="P:base-excision repair, gap-filling"/>
    <property type="evidence" value="ECO:0007669"/>
    <property type="project" value="TreeGrafter"/>
</dbReference>
<evidence type="ECO:0000256" key="16">
    <source>
        <dbReference type="RuleBase" id="RU365029"/>
    </source>
</evidence>
<keyword evidence="4 16" id="KW-0808">Transferase</keyword>
<comment type="caution">
    <text evidence="19">The sequence shown here is derived from an EMBL/GenBank/DDBJ whole genome shotgun (WGS) entry which is preliminary data.</text>
</comment>
<evidence type="ECO:0000256" key="10">
    <source>
        <dbReference type="ARBA" id="ARBA00022932"/>
    </source>
</evidence>
<dbReference type="GO" id="GO:0006272">
    <property type="term" value="P:leading strand elongation"/>
    <property type="evidence" value="ECO:0007669"/>
    <property type="project" value="TreeGrafter"/>
</dbReference>
<dbReference type="GO" id="GO:0003677">
    <property type="term" value="F:DNA binding"/>
    <property type="evidence" value="ECO:0007669"/>
    <property type="project" value="UniProtKB-KW"/>
</dbReference>
<evidence type="ECO:0000256" key="6">
    <source>
        <dbReference type="ARBA" id="ARBA00022705"/>
    </source>
</evidence>
<dbReference type="SUPFAM" id="SSF53098">
    <property type="entry name" value="Ribonuclease H-like"/>
    <property type="match status" value="1"/>
</dbReference>